<dbReference type="EMBL" id="MFDU01000016">
    <property type="protein sequence ID" value="OGE64416.1"/>
    <property type="molecule type" value="Genomic_DNA"/>
</dbReference>
<dbReference type="Gene3D" id="3.30.210.10">
    <property type="entry name" value="DNA polymerase, thumb domain"/>
    <property type="match status" value="1"/>
</dbReference>
<dbReference type="GO" id="GO:0008270">
    <property type="term" value="F:zinc ion binding"/>
    <property type="evidence" value="ECO:0007669"/>
    <property type="project" value="TreeGrafter"/>
</dbReference>
<feature type="domain" description="Polymerase/histidinol phosphatase N-terminal" evidence="3">
    <location>
        <begin position="340"/>
        <end position="434"/>
    </location>
</feature>
<dbReference type="InterPro" id="IPR003141">
    <property type="entry name" value="Pol/His_phosphatase_N"/>
</dbReference>
<sequence>MEASNQQIAKLLRNVAAAYVIKKTGNIFQVRAYENAADSIEHSTANIQDLWQEGQLDQIPGLGPQIREYLDEFFKKGKVAHFESVQKNIPEIVFDLLDIPGVGPKTAEKISDLGVKSIEDLKKGLKSGELIKKGFSAKIGQSIISGLAEVSQRGNRMLLPYAFVQANRILEYLKKSPEVIDVHPLGSLRRMVATIGDLDFSASSNHPEKVVEYFIKMPGVTRVLEKGEDRASVSLQSGIRADLLVGKPNSYGALLQHFTGSKNHNIHLRTFFLEKGLSLNELGVKHTKTGKIVPTKTEKEFYRLLKMDTPAPELREDTGEIEAALAHKLPDLVEVKDIKGDLHIHSNYPFEHPSHGPGINSIEAIVKKAMELGYEFIGISDHPSGHGIMSKDRMIKEIQMRTKIIQSLKKNLPAGRQGTNSIRILNGLEIDILADGTLSVPDEALVTLDYVIAGIHSGHRGEKDVITKRIISALSNPHVDIISHPTNRLLNERESSEADWDEIFKVASKNSKLLEINAYPNRLDLRDDLVRRALGFGVKFIVNTDAHQVEQMDNMRFGVSVARRGWAEKKDIVNAWDWTDFARWFTLD</sequence>
<dbReference type="SMART" id="SM00481">
    <property type="entry name" value="POLIIIAc"/>
    <property type="match status" value="1"/>
</dbReference>
<dbReference type="PIRSF" id="PIRSF005047">
    <property type="entry name" value="UCP005047_YshC"/>
    <property type="match status" value="1"/>
</dbReference>
<feature type="domain" description="DNA-directed DNA polymerase X" evidence="4">
    <location>
        <begin position="3"/>
        <end position="316"/>
    </location>
</feature>
<dbReference type="CDD" id="cd00141">
    <property type="entry name" value="NT_POLXc"/>
    <property type="match status" value="1"/>
</dbReference>
<protein>
    <recommendedName>
        <fullName evidence="7">DNA-directed DNA polymerase</fullName>
    </recommendedName>
</protein>
<keyword evidence="2" id="KW-0548">Nucleotidyltransferase</keyword>
<evidence type="ECO:0000313" key="5">
    <source>
        <dbReference type="EMBL" id="OGE64416.1"/>
    </source>
</evidence>
<comment type="caution">
    <text evidence="5">The sequence shown here is derived from an EMBL/GenBank/DDBJ whole genome shotgun (WGS) entry which is preliminary data.</text>
</comment>
<dbReference type="Pfam" id="PF02811">
    <property type="entry name" value="PHP"/>
    <property type="match status" value="1"/>
</dbReference>
<evidence type="ECO:0000259" key="3">
    <source>
        <dbReference type="SMART" id="SM00481"/>
    </source>
</evidence>
<dbReference type="Gene3D" id="3.30.460.10">
    <property type="entry name" value="Beta Polymerase, domain 2"/>
    <property type="match status" value="1"/>
</dbReference>
<evidence type="ECO:0000256" key="1">
    <source>
        <dbReference type="ARBA" id="ARBA00022679"/>
    </source>
</evidence>
<dbReference type="Proteomes" id="UP000183317">
    <property type="component" value="Unassembled WGS sequence"/>
</dbReference>
<proteinExistence type="predicted"/>
<dbReference type="InterPro" id="IPR043519">
    <property type="entry name" value="NT_sf"/>
</dbReference>
<dbReference type="AlphaFoldDB" id="A0A1F5MGC0"/>
<dbReference type="Gene3D" id="1.10.150.110">
    <property type="entry name" value="DNA polymerase beta, N-terminal domain-like"/>
    <property type="match status" value="1"/>
</dbReference>
<reference evidence="5 6" key="1">
    <citation type="journal article" date="2016" name="Nat. Commun.">
        <title>Thousands of microbial genomes shed light on interconnected biogeochemical processes in an aquifer system.</title>
        <authorList>
            <person name="Anantharaman K."/>
            <person name="Brown C.T."/>
            <person name="Hug L.A."/>
            <person name="Sharon I."/>
            <person name="Castelle C.J."/>
            <person name="Probst A.J."/>
            <person name="Thomas B.C."/>
            <person name="Singh A."/>
            <person name="Wilkins M.J."/>
            <person name="Karaoz U."/>
            <person name="Brodie E.L."/>
            <person name="Williams K.H."/>
            <person name="Hubbard S.S."/>
            <person name="Banfield J.F."/>
        </authorList>
    </citation>
    <scope>NUCLEOTIDE SEQUENCE [LARGE SCALE GENOMIC DNA]</scope>
</reference>
<dbReference type="Gene3D" id="1.10.150.20">
    <property type="entry name" value="5' to 3' exonuclease, C-terminal subdomain"/>
    <property type="match status" value="1"/>
</dbReference>
<dbReference type="InterPro" id="IPR016195">
    <property type="entry name" value="Pol/histidinol_Pase-like"/>
</dbReference>
<dbReference type="Pfam" id="PF14791">
    <property type="entry name" value="DNA_pol_B_thumb"/>
    <property type="match status" value="1"/>
</dbReference>
<dbReference type="GO" id="GO:0005829">
    <property type="term" value="C:cytosol"/>
    <property type="evidence" value="ECO:0007669"/>
    <property type="project" value="TreeGrafter"/>
</dbReference>
<dbReference type="SUPFAM" id="SSF89550">
    <property type="entry name" value="PHP domain-like"/>
    <property type="match status" value="1"/>
</dbReference>
<dbReference type="InterPro" id="IPR050243">
    <property type="entry name" value="PHP_phosphatase"/>
</dbReference>
<dbReference type="Gene3D" id="3.20.20.140">
    <property type="entry name" value="Metal-dependent hydrolases"/>
    <property type="match status" value="1"/>
</dbReference>
<dbReference type="PANTHER" id="PTHR36928:SF1">
    <property type="entry name" value="PHOSPHATASE YCDX-RELATED"/>
    <property type="match status" value="1"/>
</dbReference>
<dbReference type="PANTHER" id="PTHR36928">
    <property type="entry name" value="PHOSPHATASE YCDX-RELATED"/>
    <property type="match status" value="1"/>
</dbReference>
<dbReference type="GO" id="GO:0042578">
    <property type="term" value="F:phosphoric ester hydrolase activity"/>
    <property type="evidence" value="ECO:0007669"/>
    <property type="project" value="TreeGrafter"/>
</dbReference>
<dbReference type="SUPFAM" id="SSF47802">
    <property type="entry name" value="DNA polymerase beta, N-terminal domain-like"/>
    <property type="match status" value="1"/>
</dbReference>
<dbReference type="InterPro" id="IPR037160">
    <property type="entry name" value="DNA_Pol_thumb_sf"/>
</dbReference>
<dbReference type="Pfam" id="PF14520">
    <property type="entry name" value="HHH_5"/>
    <property type="match status" value="1"/>
</dbReference>
<evidence type="ECO:0000313" key="6">
    <source>
        <dbReference type="Proteomes" id="UP000183317"/>
    </source>
</evidence>
<keyword evidence="1" id="KW-0808">Transferase</keyword>
<dbReference type="SUPFAM" id="SSF158702">
    <property type="entry name" value="Sec63 N-terminal domain-like"/>
    <property type="match status" value="1"/>
</dbReference>
<dbReference type="InterPro" id="IPR027421">
    <property type="entry name" value="DNA_pol_lamdba_lyase_dom_sf"/>
</dbReference>
<evidence type="ECO:0000259" key="4">
    <source>
        <dbReference type="SMART" id="SM00483"/>
    </source>
</evidence>
<gene>
    <name evidence="5" type="ORF">A3J13_00340</name>
</gene>
<dbReference type="InterPro" id="IPR047967">
    <property type="entry name" value="PolX_PHP"/>
</dbReference>
<dbReference type="GO" id="GO:0003677">
    <property type="term" value="F:DNA binding"/>
    <property type="evidence" value="ECO:0007669"/>
    <property type="project" value="InterPro"/>
</dbReference>
<dbReference type="CDD" id="cd07436">
    <property type="entry name" value="PHP_PolX"/>
    <property type="match status" value="1"/>
</dbReference>
<dbReference type="SMART" id="SM00483">
    <property type="entry name" value="POLXc"/>
    <property type="match status" value="1"/>
</dbReference>
<evidence type="ECO:0000256" key="2">
    <source>
        <dbReference type="ARBA" id="ARBA00022695"/>
    </source>
</evidence>
<dbReference type="InterPro" id="IPR002054">
    <property type="entry name" value="DNA-dir_DNA_pol_X"/>
</dbReference>
<dbReference type="InterPro" id="IPR022311">
    <property type="entry name" value="PolX-like"/>
</dbReference>
<dbReference type="GO" id="GO:0003887">
    <property type="term" value="F:DNA-directed DNA polymerase activity"/>
    <property type="evidence" value="ECO:0007669"/>
    <property type="project" value="InterPro"/>
</dbReference>
<accession>A0A1F5MGC0</accession>
<dbReference type="SUPFAM" id="SSF81301">
    <property type="entry name" value="Nucleotidyltransferase"/>
    <property type="match status" value="1"/>
</dbReference>
<organism evidence="5 6">
    <name type="scientific">Candidatus Daviesbacteria bacterium RIFCSPLOWO2_02_FULL_36_8</name>
    <dbReference type="NCBI Taxonomy" id="1797793"/>
    <lineage>
        <taxon>Bacteria</taxon>
        <taxon>Candidatus Daviesiibacteriota</taxon>
    </lineage>
</organism>
<dbReference type="InterPro" id="IPR004013">
    <property type="entry name" value="PHP_dom"/>
</dbReference>
<dbReference type="Pfam" id="PF14716">
    <property type="entry name" value="HHH_8"/>
    <property type="match status" value="1"/>
</dbReference>
<dbReference type="InterPro" id="IPR010996">
    <property type="entry name" value="HHH_MUS81"/>
</dbReference>
<name>A0A1F5MGC0_9BACT</name>
<dbReference type="InterPro" id="IPR029398">
    <property type="entry name" value="PolB_thumb"/>
</dbReference>
<evidence type="ECO:0008006" key="7">
    <source>
        <dbReference type="Google" id="ProtNLM"/>
    </source>
</evidence>